<dbReference type="Pfam" id="PF02042">
    <property type="entry name" value="RWP-RK"/>
    <property type="match status" value="1"/>
</dbReference>
<keyword evidence="1" id="KW-0547">Nucleotide-binding</keyword>
<dbReference type="InterPro" id="IPR014001">
    <property type="entry name" value="Helicase_ATP-bd"/>
</dbReference>
<dbReference type="InterPro" id="IPR001650">
    <property type="entry name" value="Helicase_C-like"/>
</dbReference>
<evidence type="ECO:0000256" key="6">
    <source>
        <dbReference type="ARBA" id="ARBA00023125"/>
    </source>
</evidence>
<dbReference type="PANTHER" id="PTHR47959">
    <property type="entry name" value="ATP-DEPENDENT RNA HELICASE RHLE-RELATED"/>
    <property type="match status" value="1"/>
</dbReference>
<dbReference type="PROSITE" id="PS51519">
    <property type="entry name" value="RWP_RK"/>
    <property type="match status" value="1"/>
</dbReference>
<dbReference type="Pfam" id="PF00270">
    <property type="entry name" value="DEAD"/>
    <property type="match status" value="2"/>
</dbReference>
<evidence type="ECO:0000259" key="12">
    <source>
        <dbReference type="PROSITE" id="PS51519"/>
    </source>
</evidence>
<dbReference type="CDD" id="cd18787">
    <property type="entry name" value="SF2_C_DEAD"/>
    <property type="match status" value="1"/>
</dbReference>
<gene>
    <name evidence="13" type="ORF">PAPYR_1200</name>
</gene>
<dbReference type="InterPro" id="IPR027417">
    <property type="entry name" value="P-loop_NTPase"/>
</dbReference>
<keyword evidence="4" id="KW-0067">ATP-binding</keyword>
<feature type="compositionally biased region" description="Polar residues" evidence="9">
    <location>
        <begin position="860"/>
        <end position="877"/>
    </location>
</feature>
<name>A0ABQ8UUC5_9EUKA</name>
<dbReference type="PROSITE" id="PS51194">
    <property type="entry name" value="HELICASE_CTER"/>
    <property type="match status" value="1"/>
</dbReference>
<evidence type="ECO:0000256" key="2">
    <source>
        <dbReference type="ARBA" id="ARBA00022801"/>
    </source>
</evidence>
<keyword evidence="14" id="KW-1185">Reference proteome</keyword>
<feature type="region of interest" description="Disordered" evidence="9">
    <location>
        <begin position="535"/>
        <end position="559"/>
    </location>
</feature>
<keyword evidence="3 13" id="KW-0347">Helicase</keyword>
<feature type="region of interest" description="Disordered" evidence="9">
    <location>
        <begin position="835"/>
        <end position="878"/>
    </location>
</feature>
<keyword evidence="8" id="KW-0539">Nucleus</keyword>
<keyword evidence="2" id="KW-0378">Hydrolase</keyword>
<evidence type="ECO:0000259" key="10">
    <source>
        <dbReference type="PROSITE" id="PS51192"/>
    </source>
</evidence>
<protein>
    <submittedName>
        <fullName evidence="13">DEAD-box ATP-dependent RNA helicase 36</fullName>
    </submittedName>
</protein>
<feature type="compositionally biased region" description="Low complexity" evidence="9">
    <location>
        <begin position="837"/>
        <end position="859"/>
    </location>
</feature>
<dbReference type="SMART" id="SM00490">
    <property type="entry name" value="HELICc"/>
    <property type="match status" value="1"/>
</dbReference>
<dbReference type="SUPFAM" id="SSF52540">
    <property type="entry name" value="P-loop containing nucleoside triphosphate hydrolases"/>
    <property type="match status" value="1"/>
</dbReference>
<evidence type="ECO:0000256" key="4">
    <source>
        <dbReference type="ARBA" id="ARBA00022840"/>
    </source>
</evidence>
<keyword evidence="6" id="KW-0238">DNA-binding</keyword>
<evidence type="ECO:0000256" key="1">
    <source>
        <dbReference type="ARBA" id="ARBA00022741"/>
    </source>
</evidence>
<feature type="compositionally biased region" description="Basic and acidic residues" evidence="9">
    <location>
        <begin position="535"/>
        <end position="544"/>
    </location>
</feature>
<evidence type="ECO:0000256" key="3">
    <source>
        <dbReference type="ARBA" id="ARBA00022806"/>
    </source>
</evidence>
<feature type="domain" description="Helicase ATP-binding" evidence="10">
    <location>
        <begin position="66"/>
        <end position="334"/>
    </location>
</feature>
<evidence type="ECO:0000313" key="13">
    <source>
        <dbReference type="EMBL" id="KAJ4462036.1"/>
    </source>
</evidence>
<feature type="domain" description="RWP-RK" evidence="12">
    <location>
        <begin position="661"/>
        <end position="750"/>
    </location>
</feature>
<evidence type="ECO:0000313" key="14">
    <source>
        <dbReference type="Proteomes" id="UP001141327"/>
    </source>
</evidence>
<feature type="domain" description="Helicase C-terminal" evidence="11">
    <location>
        <begin position="345"/>
        <end position="514"/>
    </location>
</feature>
<proteinExistence type="predicted"/>
<feature type="region of interest" description="Disordered" evidence="9">
    <location>
        <begin position="1"/>
        <end position="32"/>
    </location>
</feature>
<dbReference type="Pfam" id="PF00271">
    <property type="entry name" value="Helicase_C"/>
    <property type="match status" value="1"/>
</dbReference>
<keyword evidence="7" id="KW-0804">Transcription</keyword>
<accession>A0ABQ8UUC5</accession>
<organism evidence="13 14">
    <name type="scientific">Paratrimastix pyriformis</name>
    <dbReference type="NCBI Taxonomy" id="342808"/>
    <lineage>
        <taxon>Eukaryota</taxon>
        <taxon>Metamonada</taxon>
        <taxon>Preaxostyla</taxon>
        <taxon>Paratrimastigidae</taxon>
        <taxon>Paratrimastix</taxon>
    </lineage>
</organism>
<dbReference type="PANTHER" id="PTHR47959:SF24">
    <property type="entry name" value="ATP-DEPENDENT RNA HELICASE"/>
    <property type="match status" value="1"/>
</dbReference>
<keyword evidence="5" id="KW-0805">Transcription regulation</keyword>
<evidence type="ECO:0000256" key="9">
    <source>
        <dbReference type="SAM" id="MobiDB-lite"/>
    </source>
</evidence>
<dbReference type="GO" id="GO:0004386">
    <property type="term" value="F:helicase activity"/>
    <property type="evidence" value="ECO:0007669"/>
    <property type="project" value="UniProtKB-KW"/>
</dbReference>
<evidence type="ECO:0000256" key="5">
    <source>
        <dbReference type="ARBA" id="ARBA00023015"/>
    </source>
</evidence>
<dbReference type="InterPro" id="IPR003035">
    <property type="entry name" value="RWP-RK_dom"/>
</dbReference>
<dbReference type="Gene3D" id="3.40.50.300">
    <property type="entry name" value="P-loop containing nucleotide triphosphate hydrolases"/>
    <property type="match status" value="3"/>
</dbReference>
<feature type="region of interest" description="Disordered" evidence="9">
    <location>
        <begin position="175"/>
        <end position="241"/>
    </location>
</feature>
<dbReference type="InterPro" id="IPR050079">
    <property type="entry name" value="DEAD_box_RNA_helicase"/>
</dbReference>
<dbReference type="PROSITE" id="PS51192">
    <property type="entry name" value="HELICASE_ATP_BIND_1"/>
    <property type="match status" value="1"/>
</dbReference>
<evidence type="ECO:0000259" key="11">
    <source>
        <dbReference type="PROSITE" id="PS51194"/>
    </source>
</evidence>
<reference evidence="13" key="1">
    <citation type="journal article" date="2022" name="bioRxiv">
        <title>Genomics of Preaxostyla Flagellates Illuminates Evolutionary Transitions and the Path Towards Mitochondrial Loss.</title>
        <authorList>
            <person name="Novak L.V.F."/>
            <person name="Treitli S.C."/>
            <person name="Pyrih J."/>
            <person name="Halakuc P."/>
            <person name="Pipaliya S.V."/>
            <person name="Vacek V."/>
            <person name="Brzon O."/>
            <person name="Soukal P."/>
            <person name="Eme L."/>
            <person name="Dacks J.B."/>
            <person name="Karnkowska A."/>
            <person name="Elias M."/>
            <person name="Hampl V."/>
        </authorList>
    </citation>
    <scope>NUCLEOTIDE SEQUENCE</scope>
    <source>
        <strain evidence="13">RCP-MX</strain>
    </source>
</reference>
<evidence type="ECO:0000256" key="7">
    <source>
        <dbReference type="ARBA" id="ARBA00023163"/>
    </source>
</evidence>
<evidence type="ECO:0000256" key="8">
    <source>
        <dbReference type="ARBA" id="ARBA00023242"/>
    </source>
</evidence>
<comment type="caution">
    <text evidence="13">The sequence shown here is derived from an EMBL/GenBank/DDBJ whole genome shotgun (WGS) entry which is preliminary data.</text>
</comment>
<dbReference type="EMBL" id="JAPMOS010000004">
    <property type="protein sequence ID" value="KAJ4462036.1"/>
    <property type="molecule type" value="Genomic_DNA"/>
</dbReference>
<dbReference type="Proteomes" id="UP001141327">
    <property type="component" value="Unassembled WGS sequence"/>
</dbReference>
<dbReference type="SMART" id="SM00487">
    <property type="entry name" value="DEXDc"/>
    <property type="match status" value="1"/>
</dbReference>
<dbReference type="InterPro" id="IPR011545">
    <property type="entry name" value="DEAD/DEAH_box_helicase_dom"/>
</dbReference>
<feature type="compositionally biased region" description="Low complexity" evidence="9">
    <location>
        <begin position="206"/>
        <end position="218"/>
    </location>
</feature>
<sequence>MNPPSRVRPPVKAVGAPNSGKTPSQPEVAQPKVDRTWRGLGVSEQLTDTCRSMGLLMPTEVQCNCIPPALRGADVMGSAATGSGKTAAFALPILQKLAVEPYGVFALVLTPTRELASQIADQFNALGASIPVRTLLVVGGMDMTRQSLELSKFPHVVIATPGRLATIMGCPRATSDGVERTADEGPAATKTPPPTGTKTSRKHGRAAPAASPAKPASAKAKKRARQEAGAPASGESEEKPCTAVLPAEDDDECTPAALSAGPSSSDSPFAFYFRNLQFLVLDEADSLLAQGFASDIAFILRSLPVRRQTLLFSATLTQNLSELEHLTGANPVRFHEAVPVTLVNTLDERYILIPQQLRENYLALLLKNYPAHSSAIVFVHSCRMAQLLTLMLRELEIPALALHSRLHQRLRLASLDQFKTGTVNVLVCTDVAARGLDIPTVDLVINYTLPNEPVTYVHRVGRTARAGKQGRSVSFVTQYDLELVKLIEAHTHREMKLLEDVNEDELLREMKKVTTAKHVADLQLIESFDELDKRRREKNREKNHNKPISCGDASEKSRGENARLNQNSFSFFRLFCFSCHSCLRNVLSLASREPALTRDWPVRKRRVLSTSLDARLLPPAAVEAHSMLMQTPIDPITLCPQPLFPAALDSSDSAGEGDEIDRTMSCRNSNIKPTKIASSQRTMEDLRPLFDIPIKDASAKLGVCITVMKKICRNLGISRWPYRKLRSLDSIIAALENSDLSCSLPDGTTGTIRLALLREERCRVVRDPNYLPNYNPTLSSVAHRLPASLKNLAAQVGLPGPPAPLSGSSGGPLTYTAMMPLQNFPASLLRLPATPESSASPALPRSLPNPASSLAAVSPTTSSAPFGTGNPAPSSGGSYEPIVRADRVLLPPLEVPLSDPYMMFARAELSQQLGPILMAGMRDALLCIDAIPSLS</sequence>